<dbReference type="SUPFAM" id="SSF53756">
    <property type="entry name" value="UDP-Glycosyltransferase/glycogen phosphorylase"/>
    <property type="match status" value="1"/>
</dbReference>
<keyword evidence="2" id="KW-1185">Reference proteome</keyword>
<name>A0A3A8QNS4_9BACT</name>
<proteinExistence type="predicted"/>
<dbReference type="RefSeq" id="WP_120641708.1">
    <property type="nucleotide sequence ID" value="NZ_RAWB01000011.1"/>
</dbReference>
<dbReference type="AlphaFoldDB" id="A0A3A8QNS4"/>
<evidence type="ECO:0000313" key="1">
    <source>
        <dbReference type="EMBL" id="RKH67995.1"/>
    </source>
</evidence>
<dbReference type="Proteomes" id="UP000272888">
    <property type="component" value="Unassembled WGS sequence"/>
</dbReference>
<reference evidence="2" key="1">
    <citation type="submission" date="2018-09" db="EMBL/GenBank/DDBJ databases">
        <authorList>
            <person name="Livingstone P.G."/>
            <person name="Whitworth D.E."/>
        </authorList>
    </citation>
    <scope>NUCLEOTIDE SEQUENCE [LARGE SCALE GENOMIC DNA]</scope>
    <source>
        <strain evidence="2">CA051B</strain>
    </source>
</reference>
<gene>
    <name evidence="1" type="ORF">D7V93_01945</name>
</gene>
<protein>
    <submittedName>
        <fullName evidence="1">Uncharacterized protein</fullName>
    </submittedName>
</protein>
<sequence length="389" mass="42362">MSHPAPVAPTWHLLTGEYPPAPGGVSDHTRSVARALAKAGETVRVWTPGAEGVSVDQDVIVHRWPGLFTPPGLVRLTRELDALQGPRRLLLLYVPHAFGWKAMNVPFCAWFAARRQDERELFLHEAVYPWSPGAPWRHQVLAGVTRVMLRTLAHGVDRAYVSIPAWAEYLPEPLRTRARWCPIPSPLPLDAPAEDVRAVREALGGGPCVAHFGTYGAAIAGPLEAVLVPLLQRDERRQALLLGRGSSAFHEALTRRHPTLASRVHARDGLSPEAVAAHLRAAELLVQPYPDGVSARRSSAMAGLGLGLPMVTNTGHLSEPLWRELRPVALADGDSPAALLALAEDLLRHEEGRRALGERAARVYREHFALEHTVAHLLRRDPGEAGGSA</sequence>
<dbReference type="Gene3D" id="3.40.50.2000">
    <property type="entry name" value="Glycogen Phosphorylase B"/>
    <property type="match status" value="2"/>
</dbReference>
<evidence type="ECO:0000313" key="2">
    <source>
        <dbReference type="Proteomes" id="UP000272888"/>
    </source>
</evidence>
<comment type="caution">
    <text evidence="1">The sequence shown here is derived from an EMBL/GenBank/DDBJ whole genome shotgun (WGS) entry which is preliminary data.</text>
</comment>
<accession>A0A3A8QNS4</accession>
<organism evidence="1 2">
    <name type="scientific">Corallococcus llansteffanensis</name>
    <dbReference type="NCBI Taxonomy" id="2316731"/>
    <lineage>
        <taxon>Bacteria</taxon>
        <taxon>Pseudomonadati</taxon>
        <taxon>Myxococcota</taxon>
        <taxon>Myxococcia</taxon>
        <taxon>Myxococcales</taxon>
        <taxon>Cystobacterineae</taxon>
        <taxon>Myxococcaceae</taxon>
        <taxon>Corallococcus</taxon>
    </lineage>
</organism>
<dbReference type="EMBL" id="RAWB01000011">
    <property type="protein sequence ID" value="RKH67995.1"/>
    <property type="molecule type" value="Genomic_DNA"/>
</dbReference>